<keyword evidence="3" id="KW-0808">Transferase</keyword>
<evidence type="ECO:0000256" key="1">
    <source>
        <dbReference type="ARBA" id="ARBA00004141"/>
    </source>
</evidence>
<evidence type="ECO:0000256" key="2">
    <source>
        <dbReference type="ARBA" id="ARBA00005232"/>
    </source>
</evidence>
<evidence type="ECO:0000259" key="12">
    <source>
        <dbReference type="Pfam" id="PF00755"/>
    </source>
</evidence>
<comment type="subcellular location">
    <subcellularLocation>
        <location evidence="1">Membrane</location>
        <topology evidence="1">Multi-pass membrane protein</topology>
    </subcellularLocation>
</comment>
<dbReference type="FunFam" id="3.30.559.10:FF:000002">
    <property type="entry name" value="carnitine O-palmitoyltransferase 1, liver isoform"/>
    <property type="match status" value="1"/>
</dbReference>
<evidence type="ECO:0000256" key="6">
    <source>
        <dbReference type="ARBA" id="ARBA00022989"/>
    </source>
</evidence>
<evidence type="ECO:0000313" key="13">
    <source>
        <dbReference type="Proteomes" id="UP000887566"/>
    </source>
</evidence>
<evidence type="ECO:0000256" key="7">
    <source>
        <dbReference type="ARBA" id="ARBA00023098"/>
    </source>
</evidence>
<keyword evidence="5" id="KW-0276">Fatty acid metabolism</keyword>
<dbReference type="AlphaFoldDB" id="A0A914W8D9"/>
<evidence type="ECO:0000256" key="11">
    <source>
        <dbReference type="SAM" id="Phobius"/>
    </source>
</evidence>
<dbReference type="Pfam" id="PF00755">
    <property type="entry name" value="Carn_acyltransf"/>
    <property type="match status" value="1"/>
</dbReference>
<keyword evidence="8 11" id="KW-0472">Membrane</keyword>
<comment type="similarity">
    <text evidence="2">Belongs to the carnitine/choline acetyltransferase family.</text>
</comment>
<evidence type="ECO:0000256" key="9">
    <source>
        <dbReference type="ARBA" id="ARBA00023315"/>
    </source>
</evidence>
<keyword evidence="7" id="KW-0443">Lipid metabolism</keyword>
<sequence length="681" mass="78281">MHRCHQCALFSPKWKKPRPTLRDKRGWGSKVHKRGRRVEDVEWDPRVWPTVLCPPPTACISFYQPRDWRRNACECLYRRSKMNNHARLWNVAITWLSSPIFAGASISCVVRTPRVCLQIALWTLTSTTKPAQVEHAARGKLSDWWKEVVYMRYRGSLIYTNVGCADLIYQKTTHIQAARAATVALCRQHFFREVYTKQSMKPITVGGIPLCATQYIDYYRTLRVPCETSDKMVHLEDARHVAVYCKGCWYKLNIFHGRRLLRPAEMERSLQAIIDRVPDPCEGETYLSALTAGNRDLWAKIRREQFSSGVNRASLSMIENALEVLILDDEDRYFDESDPSKYDYEYARTLHGNGYQLWCDKPTVFCFSKNGRMTSNGEHSVVDALILVHVREYIKYHEAFTYTYSPDGHAKGEIEVVPTAERLQWELNSTVQSAIDESYTLAKSVANDFSNASLIFNDFGKDFMKKIGVSPDAFIQLAMQMAYYKDQGKFQLTYEPSMMRLFKDGRTETVRSCTIESCNFVRSMVDSEATDEHRLELFKIACEYHQNLYRAAMAGHGCDRHLFALYVVSKYLDIKSPFLDKVFSMSYALSTSQTPQHQQTELMSTLNKSPDLFWPAGGFSCPEGSNYGVCYTVGATGNMMSFHVTSWKSIKNADVARFRDEIASSLRSIKEMCERGMSKKN</sequence>
<dbReference type="InterPro" id="IPR042231">
    <property type="entry name" value="Cho/carn_acyl_trans_2"/>
</dbReference>
<evidence type="ECO:0000256" key="4">
    <source>
        <dbReference type="ARBA" id="ARBA00022692"/>
    </source>
</evidence>
<evidence type="ECO:0000256" key="10">
    <source>
        <dbReference type="PIRSR" id="PIRSR600542-1"/>
    </source>
</evidence>
<evidence type="ECO:0000256" key="3">
    <source>
        <dbReference type="ARBA" id="ARBA00022679"/>
    </source>
</evidence>
<dbReference type="PANTHER" id="PTHR22589">
    <property type="entry name" value="CARNITINE O-ACYLTRANSFERASE"/>
    <property type="match status" value="1"/>
</dbReference>
<accession>A0A914W8D9</accession>
<dbReference type="Gene3D" id="3.30.559.10">
    <property type="entry name" value="Chloramphenicol acetyltransferase-like domain"/>
    <property type="match status" value="1"/>
</dbReference>
<dbReference type="InterPro" id="IPR023213">
    <property type="entry name" value="CAT-like_dom_sf"/>
</dbReference>
<keyword evidence="4 11" id="KW-0812">Transmembrane</keyword>
<dbReference type="SUPFAM" id="SSF52777">
    <property type="entry name" value="CoA-dependent acyltransferases"/>
    <property type="match status" value="2"/>
</dbReference>
<protein>
    <submittedName>
        <fullName evidence="14">Choline/carnitine acyltransferase domain-containing protein</fullName>
    </submittedName>
</protein>
<dbReference type="GO" id="GO:0016020">
    <property type="term" value="C:membrane"/>
    <property type="evidence" value="ECO:0007669"/>
    <property type="project" value="UniProtKB-SubCell"/>
</dbReference>
<dbReference type="Gene3D" id="3.30.559.70">
    <property type="entry name" value="Choline/Carnitine o-acyltransferase, domain 2"/>
    <property type="match status" value="1"/>
</dbReference>
<dbReference type="GO" id="GO:0009437">
    <property type="term" value="P:carnitine metabolic process"/>
    <property type="evidence" value="ECO:0007669"/>
    <property type="project" value="TreeGrafter"/>
</dbReference>
<keyword evidence="6 11" id="KW-1133">Transmembrane helix</keyword>
<proteinExistence type="inferred from homology"/>
<keyword evidence="13" id="KW-1185">Reference proteome</keyword>
<dbReference type="InterPro" id="IPR039551">
    <property type="entry name" value="Cho/carn_acyl_trans"/>
</dbReference>
<keyword evidence="9" id="KW-0012">Acyltransferase</keyword>
<evidence type="ECO:0000256" key="8">
    <source>
        <dbReference type="ARBA" id="ARBA00023136"/>
    </source>
</evidence>
<organism evidence="13 14">
    <name type="scientific">Plectus sambesii</name>
    <dbReference type="NCBI Taxonomy" id="2011161"/>
    <lineage>
        <taxon>Eukaryota</taxon>
        <taxon>Metazoa</taxon>
        <taxon>Ecdysozoa</taxon>
        <taxon>Nematoda</taxon>
        <taxon>Chromadorea</taxon>
        <taxon>Plectida</taxon>
        <taxon>Plectina</taxon>
        <taxon>Plectoidea</taxon>
        <taxon>Plectidae</taxon>
        <taxon>Plectus</taxon>
    </lineage>
</organism>
<feature type="active site" description="Proton acceptor" evidence="10">
    <location>
        <position position="379"/>
    </location>
</feature>
<name>A0A914W8D9_9BILA</name>
<dbReference type="PANTHER" id="PTHR22589:SF104">
    <property type="entry name" value="CHOLINE_CARNITINE ACYLTRANSFERASE DOMAIN-CONTAINING PROTEIN"/>
    <property type="match status" value="1"/>
</dbReference>
<dbReference type="GO" id="GO:0005739">
    <property type="term" value="C:mitochondrion"/>
    <property type="evidence" value="ECO:0007669"/>
    <property type="project" value="TreeGrafter"/>
</dbReference>
<feature type="transmembrane region" description="Helical" evidence="11">
    <location>
        <begin position="88"/>
        <end position="106"/>
    </location>
</feature>
<evidence type="ECO:0000313" key="14">
    <source>
        <dbReference type="WBParaSite" id="PSAMB.scaffold351size55202.g4975.t1"/>
    </source>
</evidence>
<dbReference type="Proteomes" id="UP000887566">
    <property type="component" value="Unplaced"/>
</dbReference>
<dbReference type="GO" id="GO:0006631">
    <property type="term" value="P:fatty acid metabolic process"/>
    <property type="evidence" value="ECO:0007669"/>
    <property type="project" value="UniProtKB-KW"/>
</dbReference>
<feature type="domain" description="Choline/carnitine acyltransferase" evidence="12">
    <location>
        <begin position="141"/>
        <end position="663"/>
    </location>
</feature>
<evidence type="ECO:0000256" key="5">
    <source>
        <dbReference type="ARBA" id="ARBA00022832"/>
    </source>
</evidence>
<reference evidence="14" key="1">
    <citation type="submission" date="2022-11" db="UniProtKB">
        <authorList>
            <consortium name="WormBaseParasite"/>
        </authorList>
    </citation>
    <scope>IDENTIFICATION</scope>
</reference>
<dbReference type="WBParaSite" id="PSAMB.scaffold351size55202.g4975.t1">
    <property type="protein sequence ID" value="PSAMB.scaffold351size55202.g4975.t1"/>
    <property type="gene ID" value="PSAMB.scaffold351size55202.g4975"/>
</dbReference>
<dbReference type="InterPro" id="IPR000542">
    <property type="entry name" value="Carn_acyl_trans"/>
</dbReference>
<dbReference type="GO" id="GO:0004095">
    <property type="term" value="F:carnitine O-palmitoyltransferase activity"/>
    <property type="evidence" value="ECO:0007669"/>
    <property type="project" value="TreeGrafter"/>
</dbReference>